<evidence type="ECO:0000256" key="2">
    <source>
        <dbReference type="SAM" id="Phobius"/>
    </source>
</evidence>
<comment type="caution">
    <text evidence="4">The sequence shown here is derived from an EMBL/GenBank/DDBJ whole genome shotgun (WGS) entry which is preliminary data.</text>
</comment>
<dbReference type="InterPro" id="IPR038765">
    <property type="entry name" value="Papain-like_cys_pep_sf"/>
</dbReference>
<feature type="region of interest" description="Disordered" evidence="1">
    <location>
        <begin position="388"/>
        <end position="409"/>
    </location>
</feature>
<name>A0A5N5RM38_9BIFI</name>
<evidence type="ECO:0000313" key="5">
    <source>
        <dbReference type="Proteomes" id="UP000326336"/>
    </source>
</evidence>
<protein>
    <submittedName>
        <fullName evidence="4">DUF58 domain-containing protein</fullName>
    </submittedName>
</protein>
<dbReference type="InterPro" id="IPR021878">
    <property type="entry name" value="TgpA_N"/>
</dbReference>
<feature type="transmembrane region" description="Helical" evidence="2">
    <location>
        <begin position="552"/>
        <end position="573"/>
    </location>
</feature>
<feature type="transmembrane region" description="Helical" evidence="2">
    <location>
        <begin position="23"/>
        <end position="43"/>
    </location>
</feature>
<feature type="transmembrane region" description="Helical" evidence="2">
    <location>
        <begin position="736"/>
        <end position="753"/>
    </location>
</feature>
<dbReference type="InterPro" id="IPR052901">
    <property type="entry name" value="Bact_TGase-like"/>
</dbReference>
<feature type="transmembrane region" description="Helical" evidence="2">
    <location>
        <begin position="55"/>
        <end position="77"/>
    </location>
</feature>
<keyword evidence="5" id="KW-1185">Reference proteome</keyword>
<reference evidence="4 5" key="1">
    <citation type="journal article" date="2019" name="Int. J. Syst. Evol. Microbiol.">
        <title>Bifidobacterium jacchi sp. nov., isolated from the faeces of a baby common marmoset (Callithrix jacchus).</title>
        <authorList>
            <person name="Modesto M."/>
            <person name="Watanabe K."/>
            <person name="Arita M."/>
            <person name="Satti M."/>
            <person name="Oki K."/>
            <person name="Sciavilla P."/>
            <person name="Patavino C."/>
            <person name="Camma C."/>
            <person name="Michelini S."/>
            <person name="Sgorbati B."/>
            <person name="Mattarelli P."/>
        </authorList>
    </citation>
    <scope>NUCLEOTIDE SEQUENCE [LARGE SCALE GENOMIC DNA]</scope>
    <source>
        <strain evidence="4 5">MRM 9.3</strain>
    </source>
</reference>
<feature type="transmembrane region" description="Helical" evidence="2">
    <location>
        <begin position="685"/>
        <end position="704"/>
    </location>
</feature>
<evidence type="ECO:0000256" key="1">
    <source>
        <dbReference type="SAM" id="MobiDB-lite"/>
    </source>
</evidence>
<feature type="compositionally biased region" description="Low complexity" evidence="1">
    <location>
        <begin position="1394"/>
        <end position="1429"/>
    </location>
</feature>
<feature type="compositionally biased region" description="Low complexity" evidence="1">
    <location>
        <begin position="388"/>
        <end position="399"/>
    </location>
</feature>
<dbReference type="OrthoDB" id="9804023at2"/>
<gene>
    <name evidence="4" type="ORF">EHS19_02375</name>
</gene>
<proteinExistence type="predicted"/>
<sequence length="1669" mass="177967">MTAAVGRSRMATRRVRGWRRRGSVLPSGANVAVIAVDAVAWYAGLLLDDRSLMAVAVGLALLLGVSLLIAIAQWVLLDAGDVPTIADVPSGLVDPADSPVGSSEDSPSDSNAVVSGVARRRRHRRWLLSLTRIRASRRAMRARRKSRATRMRTMSVHATGLIRRTLLPVAVRAQAQFERLDESGHVVNRYVGALPASRGWYRMPSQVVRWSDPFGLWRIVKPLRCKSSCVVLPQVEPMGNAADSAADMRMRGQTQTENAGTVRAYVPGDSRRMISWRQTAHRGTLMTRETGGDVRATTLLLLDPFDDNRLEDAAAGSHADSRGDADASSPMDAQVAAAMSRWKALDSSRSSSAGRDAKRAVVVMCGERHADRTADMLRLLASAGTSAAASDKAAAPDKAVQSDTDAASAGRTISAGRATDAARDAGDTRLSAAVAAVSATVRQLRMRGGIVTVTLFSTQPRSPFAAALRAASIGAPLRVHVVSAHDQAADGHPDGDQPRMTIIPLRDAAGSDAPGAVAHAIPASVYAAKRSPVEVPDGTAPSLDEAPRQSGIWPLTALALLSFLLTALDALTGIVAPGWWSWFAAVAMSALAVESSVPWRTPWRGTIRLIAYTASVLVTAVVLIVVRIHDATGVWLFFQQMMKHAPTEDDATAMMPISPWQALGEAFERGFDRLNVQLPPVSVDVYGDLPLIVVVALAAILLRCMLTWRRAAPVLALLTVVSYAAAFALVGRQVPMWQLALFMFTVAISLWSVRATPRSAIMPIMPVVSAALVAAITVSLTPSALSFAYAVPLSIGESKGLLSSNTINPMVDLKRSLVGGSSATVLRYRADGRRYLRMTTLDDFNGDTWSFDRDLAREGGFYGSGIQLGTSSKSSDGTRRNGWRRNLRYMVANPMLFYLIAYSDGMMSVEDGRDGGGYGDGGYRGDRYGGFGGSRRDDGGFAYDGSDESLDAFTDVQVTVESLVSRFLPVAGMPLSQSMQGDDDDSSDWVSADDGTIYARDRTTERGMTYDAFGIYLDPISKASDFTQVDAISRIRDQLVSMTGDTTTWSQRAELRRDLAARGYGTVHNGWLVIPLTMSGQYASDGYTDPDGQTVRTADGRSVGSIFFDSADDDGISFDDSFRSRLGLGDYEMIGMGIADNGDIAVAVALDESTGLSDGDKGADADASSDLNGGEDYADDGSDPDHSAQAQRSGSVLRTLSSLDYGGLLSYSGGLGDGGDDDNRYIHDMIDRITRNETSIRQRYRSLPEGLPEQVTTLVDQAKADGVPTGGDDASQQIAAMQWLVKYFTNPANGFTYSLTAPDGDGRDNMAMVAAFLDSRTGYCAHYASALAVLGRAMGVPTRLVLGYNAGSGEANDGGEYAVTASQLHSWVEAYIDGIGWVPFDVTPSSGDDAASTATQEPQSTQTETENPSATTITPQQQKTPQSESKTSDDDQSESDDTEKTAASTGNGAAATAFRLPQWAVIALWTLLGAALLAACASVPWLIRRIRSRRRFRLIAAADSGGGTGGGGNAGGGGGTAGNAHADVGAAHAIDDAWMAAWRELCDTAIDGGARWSGSDTEQRIAETMIAALDDGSFGGETRADDDRRMADGRNKSTERASALIRLAATQVSAISFGGLHGMSPDGLAQRLRDATATMRQAWPSVGVRQFIRRFIRRWIPASVFRPKR</sequence>
<keyword evidence="2" id="KW-0472">Membrane</keyword>
<evidence type="ECO:0000259" key="3">
    <source>
        <dbReference type="SMART" id="SM00460"/>
    </source>
</evidence>
<dbReference type="Gene3D" id="3.10.620.30">
    <property type="match status" value="1"/>
</dbReference>
<feature type="transmembrane region" description="Helical" evidence="2">
    <location>
        <begin position="579"/>
        <end position="597"/>
    </location>
</feature>
<dbReference type="InterPro" id="IPR002931">
    <property type="entry name" value="Transglutaminase-like"/>
</dbReference>
<feature type="region of interest" description="Disordered" evidence="1">
    <location>
        <begin position="1155"/>
        <end position="1194"/>
    </location>
</feature>
<feature type="region of interest" description="Disordered" evidence="1">
    <location>
        <begin position="1387"/>
        <end position="1451"/>
    </location>
</feature>
<feature type="domain" description="Transglutaminase-like" evidence="3">
    <location>
        <begin position="1316"/>
        <end position="1388"/>
    </location>
</feature>
<evidence type="ECO:0000313" key="4">
    <source>
        <dbReference type="EMBL" id="KAB5608183.1"/>
    </source>
</evidence>
<dbReference type="EMBL" id="RQSP01000004">
    <property type="protein sequence ID" value="KAB5608183.1"/>
    <property type="molecule type" value="Genomic_DNA"/>
</dbReference>
<accession>A0A5N5RM38</accession>
<dbReference type="SUPFAM" id="SSF54001">
    <property type="entry name" value="Cysteine proteinases"/>
    <property type="match status" value="1"/>
</dbReference>
<dbReference type="Pfam" id="PF11992">
    <property type="entry name" value="TgpA_N"/>
    <property type="match status" value="1"/>
</dbReference>
<feature type="transmembrane region" description="Helical" evidence="2">
    <location>
        <begin position="765"/>
        <end position="789"/>
    </location>
</feature>
<dbReference type="PANTHER" id="PTHR42736">
    <property type="entry name" value="PROTEIN-GLUTAMINE GAMMA-GLUTAMYLTRANSFERASE"/>
    <property type="match status" value="1"/>
</dbReference>
<feature type="transmembrane region" description="Helical" evidence="2">
    <location>
        <begin position="609"/>
        <end position="628"/>
    </location>
</feature>
<keyword evidence="2" id="KW-1133">Transmembrane helix</keyword>
<dbReference type="SMART" id="SM00460">
    <property type="entry name" value="TGc"/>
    <property type="match status" value="1"/>
</dbReference>
<dbReference type="Proteomes" id="UP000326336">
    <property type="component" value="Unassembled WGS sequence"/>
</dbReference>
<feature type="transmembrane region" description="Helical" evidence="2">
    <location>
        <begin position="711"/>
        <end position="730"/>
    </location>
</feature>
<dbReference type="Pfam" id="PF01841">
    <property type="entry name" value="Transglut_core"/>
    <property type="match status" value="1"/>
</dbReference>
<organism evidence="4 5">
    <name type="scientific">Bifidobacterium jacchi</name>
    <dbReference type="NCBI Taxonomy" id="2490545"/>
    <lineage>
        <taxon>Bacteria</taxon>
        <taxon>Bacillati</taxon>
        <taxon>Actinomycetota</taxon>
        <taxon>Actinomycetes</taxon>
        <taxon>Bifidobacteriales</taxon>
        <taxon>Bifidobacteriaceae</taxon>
        <taxon>Bifidobacterium</taxon>
    </lineage>
</organism>
<feature type="transmembrane region" description="Helical" evidence="2">
    <location>
        <begin position="1463"/>
        <end position="1487"/>
    </location>
</feature>
<keyword evidence="2" id="KW-0812">Transmembrane</keyword>
<dbReference type="PANTHER" id="PTHR42736:SF1">
    <property type="entry name" value="PROTEIN-GLUTAMINE GAMMA-GLUTAMYLTRANSFERASE"/>
    <property type="match status" value="1"/>
</dbReference>